<dbReference type="Proteomes" id="UP000325255">
    <property type="component" value="Unassembled WGS sequence"/>
</dbReference>
<gene>
    <name evidence="2" type="ORF">F1189_12230</name>
</gene>
<feature type="region of interest" description="Disordered" evidence="1">
    <location>
        <begin position="1"/>
        <end position="32"/>
    </location>
</feature>
<protein>
    <submittedName>
        <fullName evidence="2">Uncharacterized protein</fullName>
    </submittedName>
</protein>
<accession>A0A5M6IU99</accession>
<evidence type="ECO:0000256" key="1">
    <source>
        <dbReference type="SAM" id="MobiDB-lite"/>
    </source>
</evidence>
<keyword evidence="3" id="KW-1185">Reference proteome</keyword>
<comment type="caution">
    <text evidence="2">The sequence shown here is derived from an EMBL/GenBank/DDBJ whole genome shotgun (WGS) entry which is preliminary data.</text>
</comment>
<evidence type="ECO:0000313" key="2">
    <source>
        <dbReference type="EMBL" id="KAA5611801.1"/>
    </source>
</evidence>
<feature type="compositionally biased region" description="Low complexity" evidence="1">
    <location>
        <begin position="9"/>
        <end position="22"/>
    </location>
</feature>
<dbReference type="AlphaFoldDB" id="A0A5M6IU99"/>
<organism evidence="2 3">
    <name type="scientific">Rhodovastum atsumiense</name>
    <dbReference type="NCBI Taxonomy" id="504468"/>
    <lineage>
        <taxon>Bacteria</taxon>
        <taxon>Pseudomonadati</taxon>
        <taxon>Pseudomonadota</taxon>
        <taxon>Alphaproteobacteria</taxon>
        <taxon>Acetobacterales</taxon>
        <taxon>Acetobacteraceae</taxon>
        <taxon>Rhodovastum</taxon>
    </lineage>
</organism>
<sequence length="189" mass="19975">MLTADLAGANAPARPVAPTPVRQKPPRPEKATVETSSVIYKARGIGICVCISPCSEEAVTMFRGGGITLGIIPITAGYIWLLRTGIGSLAIPYSPCRVAYGLHTLPWANPYVSPTVSISVMDGRGVIRSAMRMPLSTQFVRAVEAAHAQAVEAGSVSRARWDGEVAAYHRRYPRAETAFAHAAAVCSAA</sequence>
<name>A0A5M6IU99_9PROT</name>
<dbReference type="RefSeq" id="WP_150041035.1">
    <property type="nucleotide sequence ID" value="NZ_OW485605.1"/>
</dbReference>
<reference evidence="2 3" key="1">
    <citation type="submission" date="2019-09" db="EMBL/GenBank/DDBJ databases">
        <title>Genome sequence of Rhodovastum atsumiense, a diverse member of the Acetobacteraceae family of non-sulfur purple photosynthetic bacteria.</title>
        <authorList>
            <person name="Meyer T."/>
            <person name="Kyndt J."/>
        </authorList>
    </citation>
    <scope>NUCLEOTIDE SEQUENCE [LARGE SCALE GENOMIC DNA]</scope>
    <source>
        <strain evidence="2 3">DSM 21279</strain>
    </source>
</reference>
<evidence type="ECO:0000313" key="3">
    <source>
        <dbReference type="Proteomes" id="UP000325255"/>
    </source>
</evidence>
<dbReference type="EMBL" id="VWPK01000017">
    <property type="protein sequence ID" value="KAA5611801.1"/>
    <property type="molecule type" value="Genomic_DNA"/>
</dbReference>
<proteinExistence type="predicted"/>